<dbReference type="Gene3D" id="1.20.1290.10">
    <property type="entry name" value="AhpD-like"/>
    <property type="match status" value="1"/>
</dbReference>
<dbReference type="InterPro" id="IPR004675">
    <property type="entry name" value="AhpD_core"/>
</dbReference>
<sequence length="153" mass="17276">MTKRFSYQTSGYQAMYGLHQYVQDCGLDHGLLELIRLRISQINGCAYCINMHAPLAQQNGISIVKIHLVAAWKEANVFSERELAALAWAEAVTALRDAEVPESVYRLAKVQFSENELSDLTLAVAEMNAWNRLMIASRTPPEIRQEESNDAIY</sequence>
<dbReference type="EMBL" id="CP044205">
    <property type="protein sequence ID" value="QFY44292.1"/>
    <property type="molecule type" value="Genomic_DNA"/>
</dbReference>
<dbReference type="AlphaFoldDB" id="A0A5Q0BMC4"/>
<dbReference type="RefSeq" id="WP_153250259.1">
    <property type="nucleotide sequence ID" value="NZ_CP044205.1"/>
</dbReference>
<dbReference type="FunCoup" id="A0A5Q0BMC4">
    <property type="interactions" value="41"/>
</dbReference>
<gene>
    <name evidence="2" type="ORF">F6R98_18010</name>
</gene>
<name>A0A5Q0BMC4_9GAMM</name>
<dbReference type="InParanoid" id="A0A5Q0BMC4"/>
<feature type="domain" description="Carboxymuconolactone decarboxylase-like" evidence="1">
    <location>
        <begin position="14"/>
        <end position="91"/>
    </location>
</feature>
<dbReference type="KEGG" id="mmob:F6R98_18010"/>
<evidence type="ECO:0000259" key="1">
    <source>
        <dbReference type="Pfam" id="PF02627"/>
    </source>
</evidence>
<dbReference type="PANTHER" id="PTHR34846:SF10">
    <property type="entry name" value="CYTOPLASMIC PROTEIN"/>
    <property type="match status" value="1"/>
</dbReference>
<dbReference type="GO" id="GO:0051920">
    <property type="term" value="F:peroxiredoxin activity"/>
    <property type="evidence" value="ECO:0007669"/>
    <property type="project" value="InterPro"/>
</dbReference>
<dbReference type="InterPro" id="IPR003779">
    <property type="entry name" value="CMD-like"/>
</dbReference>
<dbReference type="SUPFAM" id="SSF69118">
    <property type="entry name" value="AhpD-like"/>
    <property type="match status" value="1"/>
</dbReference>
<reference evidence="2 3" key="1">
    <citation type="submission" date="2019-09" db="EMBL/GenBank/DDBJ databases">
        <title>Ecophysiology of the spiral-shaped methanotroph Methylospira mobilis as revealed by the complete genome sequence.</title>
        <authorList>
            <person name="Oshkin I.Y."/>
            <person name="Dedysh S.N."/>
            <person name="Miroshnikov K."/>
            <person name="Danilova O.V."/>
            <person name="Hakobyan A."/>
            <person name="Liesack W."/>
        </authorList>
    </citation>
    <scope>NUCLEOTIDE SEQUENCE [LARGE SCALE GENOMIC DNA]</scope>
    <source>
        <strain evidence="2 3">Shm1</strain>
    </source>
</reference>
<protein>
    <submittedName>
        <fullName evidence="2">Carboxymuconolactone decarboxylase family protein</fullName>
    </submittedName>
</protein>
<dbReference type="NCBIfam" id="TIGR00778">
    <property type="entry name" value="ahpD_dom"/>
    <property type="match status" value="1"/>
</dbReference>
<dbReference type="PANTHER" id="PTHR34846">
    <property type="entry name" value="4-CARBOXYMUCONOLACTONE DECARBOXYLASE FAMILY PROTEIN (AFU_ORTHOLOGUE AFUA_6G11590)"/>
    <property type="match status" value="1"/>
</dbReference>
<organism evidence="2 3">
    <name type="scientific">Candidatus Methylospira mobilis</name>
    <dbReference type="NCBI Taxonomy" id="1808979"/>
    <lineage>
        <taxon>Bacteria</taxon>
        <taxon>Pseudomonadati</taxon>
        <taxon>Pseudomonadota</taxon>
        <taxon>Gammaproteobacteria</taxon>
        <taxon>Methylococcales</taxon>
        <taxon>Methylococcaceae</taxon>
        <taxon>Candidatus Methylospira</taxon>
    </lineage>
</organism>
<evidence type="ECO:0000313" key="2">
    <source>
        <dbReference type="EMBL" id="QFY44292.1"/>
    </source>
</evidence>
<accession>A0A5Q0BMC4</accession>
<dbReference type="InterPro" id="IPR029032">
    <property type="entry name" value="AhpD-like"/>
</dbReference>
<dbReference type="Pfam" id="PF02627">
    <property type="entry name" value="CMD"/>
    <property type="match status" value="1"/>
</dbReference>
<dbReference type="OrthoDB" id="9801997at2"/>
<proteinExistence type="predicted"/>
<keyword evidence="3" id="KW-1185">Reference proteome</keyword>
<dbReference type="Proteomes" id="UP000325755">
    <property type="component" value="Chromosome"/>
</dbReference>
<evidence type="ECO:0000313" key="3">
    <source>
        <dbReference type="Proteomes" id="UP000325755"/>
    </source>
</evidence>